<feature type="region of interest" description="Disordered" evidence="2">
    <location>
        <begin position="188"/>
        <end position="233"/>
    </location>
</feature>
<dbReference type="InterPro" id="IPR003610">
    <property type="entry name" value="CBM5/12"/>
</dbReference>
<dbReference type="SUPFAM" id="SSF51055">
    <property type="entry name" value="Carbohydrate binding domain"/>
    <property type="match status" value="2"/>
</dbReference>
<gene>
    <name evidence="5" type="ORF">GCM10022202_00280</name>
</gene>
<dbReference type="EMBL" id="BAAAYV010000001">
    <property type="protein sequence ID" value="GAA3644997.1"/>
    <property type="molecule type" value="Genomic_DNA"/>
</dbReference>
<dbReference type="Pfam" id="PF03372">
    <property type="entry name" value="Exo_endo_phos"/>
    <property type="match status" value="1"/>
</dbReference>
<evidence type="ECO:0000256" key="1">
    <source>
        <dbReference type="ARBA" id="ARBA00022801"/>
    </source>
</evidence>
<name>A0ABP7B1C3_9MICO</name>
<dbReference type="Proteomes" id="UP001410795">
    <property type="component" value="Unassembled WGS sequence"/>
</dbReference>
<keyword evidence="1" id="KW-0378">Hydrolase</keyword>
<dbReference type="PANTHER" id="PTHR42834:SF1">
    <property type="entry name" value="ENDONUCLEASE_EXONUCLEASE_PHOSPHATASE FAMILY PROTEIN (AFU_ORTHOLOGUE AFUA_3G09210)"/>
    <property type="match status" value="1"/>
</dbReference>
<evidence type="ECO:0000256" key="2">
    <source>
        <dbReference type="SAM" id="MobiDB-lite"/>
    </source>
</evidence>
<dbReference type="RefSeq" id="WP_221860175.1">
    <property type="nucleotide sequence ID" value="NZ_BAAAYV010000001.1"/>
</dbReference>
<evidence type="ECO:0000256" key="3">
    <source>
        <dbReference type="SAM" id="SignalP"/>
    </source>
</evidence>
<dbReference type="CDD" id="cd04486">
    <property type="entry name" value="YhcR_OBF_like"/>
    <property type="match status" value="1"/>
</dbReference>
<dbReference type="CDD" id="cd10283">
    <property type="entry name" value="MnuA_DNase1-like"/>
    <property type="match status" value="1"/>
</dbReference>
<dbReference type="Pfam" id="PF02839">
    <property type="entry name" value="CBM_5_12"/>
    <property type="match status" value="2"/>
</dbReference>
<accession>A0ABP7B1C3</accession>
<keyword evidence="5" id="KW-0255">Endonuclease</keyword>
<dbReference type="InterPro" id="IPR005135">
    <property type="entry name" value="Endo/exonuclease/phosphatase"/>
</dbReference>
<dbReference type="PANTHER" id="PTHR42834">
    <property type="entry name" value="ENDONUCLEASE/EXONUCLEASE/PHOSPHATASE FAMILY PROTEIN (AFU_ORTHOLOGUE AFUA_3G09210)"/>
    <property type="match status" value="1"/>
</dbReference>
<dbReference type="PROSITE" id="PS51841">
    <property type="entry name" value="LTD"/>
    <property type="match status" value="1"/>
</dbReference>
<protein>
    <submittedName>
        <fullName evidence="5">ExeM/NucH family extracellular endonuclease</fullName>
    </submittedName>
</protein>
<feature type="compositionally biased region" description="Pro residues" evidence="2">
    <location>
        <begin position="219"/>
        <end position="229"/>
    </location>
</feature>
<organism evidence="5 6">
    <name type="scientific">Microbacterium marinilacus</name>
    <dbReference type="NCBI Taxonomy" id="415209"/>
    <lineage>
        <taxon>Bacteria</taxon>
        <taxon>Bacillati</taxon>
        <taxon>Actinomycetota</taxon>
        <taxon>Actinomycetes</taxon>
        <taxon>Micrococcales</taxon>
        <taxon>Microbacteriaceae</taxon>
        <taxon>Microbacterium</taxon>
    </lineage>
</organism>
<comment type="caution">
    <text evidence="5">The sequence shown here is derived from an EMBL/GenBank/DDBJ whole genome shotgun (WGS) entry which is preliminary data.</text>
</comment>
<sequence>MSSSRTTHRRVAGIASAALATGCLAALAPAAALAAPDGQGVVISEVYGGGGNSGAVYTHDFVELYNPTDEPVALDGLGLEYRSATGGSGGVTALTGTIAPGGHFLVQQAKGSGGTTALPAPDQVGTLNMGAANGQVLLLASADRFSGSGDIAGAEGVIDAIGFGSATTYEGAAAPALSNTTAAFRADGGADSDVNSADFAAGEPTPQNSGAATPEPEPEPTPTPTPTPTVPGETVRIADVQGDGERSPLESTTVTVEGVVTADYRTGGMNGFYVQDPAGDPTDGRSDAVFVYGSNARAEIGQSVRVTGTVSEYVPQNSSTGVPTTQITPGAGGVTVLDEALGTVTPLADWSLLDSDEKKEAHEGELVLPSGSFTVTDNYDANFYGSFGLADGEGALRTPTEYADADDTAGLQAIRDENASRFITLDDGATLNFNSAANKATPLPYLTPDNPVRVGSEATFRQPVVLEYRNDLWNLQPTTPVTDDGAAVVAFSDTRTENLQPQDVGGDVRLATFNVLNYFPTTGEEFVASGLGTCTFYTDRDGNRIANNSCNPNGPRGAADEENLARQQAKIVAAIDGLGASIVSLEELENSAHFGKDRDFAIAELVDALNADAGEDVWEYVPSPELRPAVEQEDVIRTGFIYKPADIAPVGESHILIDEENFDNAREPLVQAFKPAGGSDEDAFLVSVNHFKSKGSGTDDGTGQGLANPDRVGQAHALVDFVAGLIEQTGIEDVFLAGDFNAYSSEDPVQVIEEAGYTELNVALGGGEATYNFDGMDGSLDHVFANAGGLELVTGVDVWQINAQEQVGFEYSRYNYNATILYDESVFRASDHNPEIVGLALPDAPTEPVDVTAPTVTVKGDTIGSDGVYERVSFKLFDEGRIDRVVLNGVVKDLVDDRWSDLDGVVPGRFGAVLGENTLEVLDLAGNVTTVVFTLVEPQPEEPAAPAWQAGAVYVGGDRVSHDGAVYVAQWWTTEEPGTSTTGSWMEQGEIVACADGVAAAWTASQVYTGGERVVHDGRVFEARWWTRDQLPGDQWGPWAAAGAC</sequence>
<dbReference type="Pfam" id="PF00932">
    <property type="entry name" value="LTD"/>
    <property type="match status" value="1"/>
</dbReference>
<feature type="chain" id="PRO_5047124049" evidence="3">
    <location>
        <begin position="35"/>
        <end position="1045"/>
    </location>
</feature>
<reference evidence="6" key="1">
    <citation type="journal article" date="2019" name="Int. J. Syst. Evol. Microbiol.">
        <title>The Global Catalogue of Microorganisms (GCM) 10K type strain sequencing project: providing services to taxonomists for standard genome sequencing and annotation.</title>
        <authorList>
            <consortium name="The Broad Institute Genomics Platform"/>
            <consortium name="The Broad Institute Genome Sequencing Center for Infectious Disease"/>
            <person name="Wu L."/>
            <person name="Ma J."/>
        </authorList>
    </citation>
    <scope>NUCLEOTIDE SEQUENCE [LARGE SCALE GENOMIC DNA]</scope>
    <source>
        <strain evidence="6">JCM 16546</strain>
    </source>
</reference>
<proteinExistence type="predicted"/>
<dbReference type="Gene3D" id="3.60.10.10">
    <property type="entry name" value="Endonuclease/exonuclease/phosphatase"/>
    <property type="match status" value="1"/>
</dbReference>
<dbReference type="InterPro" id="IPR036573">
    <property type="entry name" value="CBM_sf_5/12"/>
</dbReference>
<dbReference type="Gene3D" id="2.10.10.20">
    <property type="entry name" value="Carbohydrate-binding module superfamily 5/12"/>
    <property type="match status" value="2"/>
</dbReference>
<feature type="signal peptide" evidence="3">
    <location>
        <begin position="1"/>
        <end position="34"/>
    </location>
</feature>
<keyword evidence="6" id="KW-1185">Reference proteome</keyword>
<keyword evidence="3" id="KW-0732">Signal</keyword>
<dbReference type="SMART" id="SM00495">
    <property type="entry name" value="ChtBD3"/>
    <property type="match status" value="2"/>
</dbReference>
<evidence type="ECO:0000313" key="6">
    <source>
        <dbReference type="Proteomes" id="UP001410795"/>
    </source>
</evidence>
<dbReference type="PROSITE" id="PS51257">
    <property type="entry name" value="PROKAR_LIPOPROTEIN"/>
    <property type="match status" value="1"/>
</dbReference>
<evidence type="ECO:0000313" key="5">
    <source>
        <dbReference type="EMBL" id="GAA3644997.1"/>
    </source>
</evidence>
<dbReference type="SUPFAM" id="SSF56219">
    <property type="entry name" value="DNase I-like"/>
    <property type="match status" value="1"/>
</dbReference>
<dbReference type="InterPro" id="IPR036691">
    <property type="entry name" value="Endo/exonu/phosph_ase_sf"/>
</dbReference>
<dbReference type="NCBIfam" id="NF033681">
    <property type="entry name" value="ExeM_NucH_DNase"/>
    <property type="match status" value="1"/>
</dbReference>
<keyword evidence="5" id="KW-0540">Nuclease</keyword>
<dbReference type="InterPro" id="IPR001322">
    <property type="entry name" value="Lamin_tail_dom"/>
</dbReference>
<evidence type="ECO:0000259" key="4">
    <source>
        <dbReference type="PROSITE" id="PS51841"/>
    </source>
</evidence>
<dbReference type="InterPro" id="IPR047971">
    <property type="entry name" value="ExeM-like"/>
</dbReference>
<dbReference type="GO" id="GO:0004519">
    <property type="term" value="F:endonuclease activity"/>
    <property type="evidence" value="ECO:0007669"/>
    <property type="project" value="UniProtKB-KW"/>
</dbReference>
<feature type="domain" description="LTD" evidence="4">
    <location>
        <begin position="28"/>
        <end position="165"/>
    </location>
</feature>
<dbReference type="CDD" id="cd12215">
    <property type="entry name" value="ChiC_BD"/>
    <property type="match status" value="2"/>
</dbReference>